<dbReference type="RefSeq" id="WP_139163530.1">
    <property type="nucleotide sequence ID" value="NZ_FNBZ01000004.1"/>
</dbReference>
<evidence type="ECO:0000313" key="1">
    <source>
        <dbReference type="EMBL" id="SDG44791.1"/>
    </source>
</evidence>
<comment type="caution">
    <text evidence="1">The sequence shown here is derived from an EMBL/GenBank/DDBJ whole genome shotgun (WGS) entry which is preliminary data.</text>
</comment>
<proteinExistence type="predicted"/>
<organism evidence="1 2">
    <name type="scientific">Bosea robiniae</name>
    <dbReference type="NCBI Taxonomy" id="1036780"/>
    <lineage>
        <taxon>Bacteria</taxon>
        <taxon>Pseudomonadati</taxon>
        <taxon>Pseudomonadota</taxon>
        <taxon>Alphaproteobacteria</taxon>
        <taxon>Hyphomicrobiales</taxon>
        <taxon>Boseaceae</taxon>
        <taxon>Bosea</taxon>
    </lineage>
</organism>
<evidence type="ECO:0008006" key="3">
    <source>
        <dbReference type="Google" id="ProtNLM"/>
    </source>
</evidence>
<protein>
    <recommendedName>
        <fullName evidence="3">DUF4911 domain-containing protein</fullName>
    </recommendedName>
</protein>
<sequence length="64" mass="6970">MTARAHSYEVLEIANLVVSPDGAYGAVIAMHCPGGQRVQLVLPPQQLAQLEGLLDRANLEQMER</sequence>
<name>A0ABY0NZ42_9HYPH</name>
<dbReference type="Proteomes" id="UP000199468">
    <property type="component" value="Unassembled WGS sequence"/>
</dbReference>
<gene>
    <name evidence="1" type="ORF">SAMN05421844_10445</name>
</gene>
<dbReference type="EMBL" id="FNBZ01000004">
    <property type="protein sequence ID" value="SDG44791.1"/>
    <property type="molecule type" value="Genomic_DNA"/>
</dbReference>
<keyword evidence="2" id="KW-1185">Reference proteome</keyword>
<accession>A0ABY0NZ42</accession>
<reference evidence="1 2" key="1">
    <citation type="submission" date="2016-10" db="EMBL/GenBank/DDBJ databases">
        <authorList>
            <person name="Varghese N."/>
            <person name="Submissions S."/>
        </authorList>
    </citation>
    <scope>NUCLEOTIDE SEQUENCE [LARGE SCALE GENOMIC DNA]</scope>
    <source>
        <strain evidence="1 2">DSM 26672</strain>
    </source>
</reference>
<evidence type="ECO:0000313" key="2">
    <source>
        <dbReference type="Proteomes" id="UP000199468"/>
    </source>
</evidence>